<dbReference type="PANTHER" id="PTHR10174">
    <property type="entry name" value="ALPHA-TOCOPHEROL TRANSFER PROTEIN-RELATED"/>
    <property type="match status" value="1"/>
</dbReference>
<dbReference type="EMBL" id="BMAW01056961">
    <property type="protein sequence ID" value="GFT08522.1"/>
    <property type="molecule type" value="Genomic_DNA"/>
</dbReference>
<sequence>MEVTCHRSISLCLLHCRKKIKKILKISNSLKGRFSVSILKSGSDMDTAEVITVGSRVYRPVLDETLTPEDLRVAREELGETPESKESCLRLLKEMLREQNEFTPRTDDNYLLRFLRCRKFDSKKAFKMIREHYKFRKMNPGVFPSPSSIEKALRQHIFDFLPHRDHKGRGVYVIRFNRWNPDKINFTDFVAAGNLVAEYILDNNVTQINGYIGVWDYSGFSFKHFRLFCSPKNTMMLANLMQDRFPGRFKIAYCINCIPMVGTVWNILKQMMKEKFKNRVTILSSLEELHQHLDRSVLPKEYGGTLSIPDTKEIAQRILDNEQYINLNLKFGF</sequence>
<proteinExistence type="predicted"/>
<feature type="domain" description="CRAL-TRIO" evidence="1">
    <location>
        <begin position="145"/>
        <end position="310"/>
    </location>
</feature>
<name>A0A8X6ND76_NEPPI</name>
<dbReference type="Gene3D" id="1.20.5.1200">
    <property type="entry name" value="Alpha-tocopherol transfer"/>
    <property type="match status" value="1"/>
</dbReference>
<dbReference type="SMART" id="SM01100">
    <property type="entry name" value="CRAL_TRIO_N"/>
    <property type="match status" value="1"/>
</dbReference>
<dbReference type="InterPro" id="IPR036273">
    <property type="entry name" value="CRAL/TRIO_N_dom_sf"/>
</dbReference>
<dbReference type="OrthoDB" id="75724at2759"/>
<dbReference type="InterPro" id="IPR001251">
    <property type="entry name" value="CRAL-TRIO_dom"/>
</dbReference>
<dbReference type="CDD" id="cd00170">
    <property type="entry name" value="SEC14"/>
    <property type="match status" value="1"/>
</dbReference>
<comment type="caution">
    <text evidence="2">The sequence shown here is derived from an EMBL/GenBank/DDBJ whole genome shotgun (WGS) entry which is preliminary data.</text>
</comment>
<dbReference type="AlphaFoldDB" id="A0A8X6ND76"/>
<reference evidence="2" key="1">
    <citation type="submission" date="2020-08" db="EMBL/GenBank/DDBJ databases">
        <title>Multicomponent nature underlies the extraordinary mechanical properties of spider dragline silk.</title>
        <authorList>
            <person name="Kono N."/>
            <person name="Nakamura H."/>
            <person name="Mori M."/>
            <person name="Yoshida Y."/>
            <person name="Ohtoshi R."/>
            <person name="Malay A.D."/>
            <person name="Moran D.A.P."/>
            <person name="Tomita M."/>
            <person name="Numata K."/>
            <person name="Arakawa K."/>
        </authorList>
    </citation>
    <scope>NUCLEOTIDE SEQUENCE</scope>
</reference>
<organism evidence="2 3">
    <name type="scientific">Nephila pilipes</name>
    <name type="common">Giant wood spider</name>
    <name type="synonym">Nephila maculata</name>
    <dbReference type="NCBI Taxonomy" id="299642"/>
    <lineage>
        <taxon>Eukaryota</taxon>
        <taxon>Metazoa</taxon>
        <taxon>Ecdysozoa</taxon>
        <taxon>Arthropoda</taxon>
        <taxon>Chelicerata</taxon>
        <taxon>Arachnida</taxon>
        <taxon>Araneae</taxon>
        <taxon>Araneomorphae</taxon>
        <taxon>Entelegynae</taxon>
        <taxon>Araneoidea</taxon>
        <taxon>Nephilidae</taxon>
        <taxon>Nephila</taxon>
    </lineage>
</organism>
<dbReference type="SUPFAM" id="SSF46938">
    <property type="entry name" value="CRAL/TRIO N-terminal domain"/>
    <property type="match status" value="1"/>
</dbReference>
<gene>
    <name evidence="2" type="primary">Clvs1</name>
    <name evidence="2" type="ORF">NPIL_566881</name>
</gene>
<dbReference type="Gene3D" id="3.40.525.10">
    <property type="entry name" value="CRAL-TRIO lipid binding domain"/>
    <property type="match status" value="1"/>
</dbReference>
<evidence type="ECO:0000313" key="2">
    <source>
        <dbReference type="EMBL" id="GFT08522.1"/>
    </source>
</evidence>
<dbReference type="SMART" id="SM00516">
    <property type="entry name" value="SEC14"/>
    <property type="match status" value="1"/>
</dbReference>
<dbReference type="GO" id="GO:1902936">
    <property type="term" value="F:phosphatidylinositol bisphosphate binding"/>
    <property type="evidence" value="ECO:0007669"/>
    <property type="project" value="TreeGrafter"/>
</dbReference>
<accession>A0A8X6ND76</accession>
<dbReference type="Proteomes" id="UP000887013">
    <property type="component" value="Unassembled WGS sequence"/>
</dbReference>
<dbReference type="Gene3D" id="1.10.8.20">
    <property type="entry name" value="N-terminal domain of phosphatidylinositol transfer protein sec14p"/>
    <property type="match status" value="1"/>
</dbReference>
<dbReference type="Pfam" id="PF00650">
    <property type="entry name" value="CRAL_TRIO"/>
    <property type="match status" value="1"/>
</dbReference>
<dbReference type="PRINTS" id="PR00180">
    <property type="entry name" value="CRETINALDHBP"/>
</dbReference>
<dbReference type="PANTHER" id="PTHR10174:SF130">
    <property type="entry name" value="ALPHA-TOCOPHEROL TRANSFER PROTEIN-LIKE"/>
    <property type="match status" value="1"/>
</dbReference>
<protein>
    <submittedName>
        <fullName evidence="2">Clavesin-1</fullName>
    </submittedName>
</protein>
<dbReference type="GO" id="GO:0016020">
    <property type="term" value="C:membrane"/>
    <property type="evidence" value="ECO:0007669"/>
    <property type="project" value="TreeGrafter"/>
</dbReference>
<dbReference type="Pfam" id="PF03765">
    <property type="entry name" value="CRAL_TRIO_N"/>
    <property type="match status" value="1"/>
</dbReference>
<dbReference type="SUPFAM" id="SSF52087">
    <property type="entry name" value="CRAL/TRIO domain"/>
    <property type="match status" value="1"/>
</dbReference>
<dbReference type="InterPro" id="IPR011074">
    <property type="entry name" value="CRAL/TRIO_N_dom"/>
</dbReference>
<evidence type="ECO:0000259" key="1">
    <source>
        <dbReference type="PROSITE" id="PS50191"/>
    </source>
</evidence>
<keyword evidence="3" id="KW-1185">Reference proteome</keyword>
<dbReference type="PROSITE" id="PS50191">
    <property type="entry name" value="CRAL_TRIO"/>
    <property type="match status" value="1"/>
</dbReference>
<dbReference type="InterPro" id="IPR036865">
    <property type="entry name" value="CRAL-TRIO_dom_sf"/>
</dbReference>
<evidence type="ECO:0000313" key="3">
    <source>
        <dbReference type="Proteomes" id="UP000887013"/>
    </source>
</evidence>